<gene>
    <name evidence="1" type="ORF">L1987_32581</name>
</gene>
<keyword evidence="2" id="KW-1185">Reference proteome</keyword>
<evidence type="ECO:0000313" key="1">
    <source>
        <dbReference type="EMBL" id="KAI3797325.1"/>
    </source>
</evidence>
<dbReference type="EMBL" id="CM042028">
    <property type="protein sequence ID" value="KAI3797325.1"/>
    <property type="molecule type" value="Genomic_DNA"/>
</dbReference>
<name>A0ACB9HNM0_9ASTR</name>
<proteinExistence type="predicted"/>
<accession>A0ACB9HNM0</accession>
<protein>
    <submittedName>
        <fullName evidence="1">Uncharacterized protein</fullName>
    </submittedName>
</protein>
<reference evidence="1 2" key="2">
    <citation type="journal article" date="2022" name="Mol. Ecol. Resour.">
        <title>The genomes of chicory, endive, great burdock and yacon provide insights into Asteraceae paleo-polyploidization history and plant inulin production.</title>
        <authorList>
            <person name="Fan W."/>
            <person name="Wang S."/>
            <person name="Wang H."/>
            <person name="Wang A."/>
            <person name="Jiang F."/>
            <person name="Liu H."/>
            <person name="Zhao H."/>
            <person name="Xu D."/>
            <person name="Zhang Y."/>
        </authorList>
    </citation>
    <scope>NUCLEOTIDE SEQUENCE [LARGE SCALE GENOMIC DNA]</scope>
    <source>
        <strain evidence="2">cv. Yunnan</strain>
        <tissue evidence="1">Leaves</tissue>
    </source>
</reference>
<evidence type="ECO:0000313" key="2">
    <source>
        <dbReference type="Proteomes" id="UP001056120"/>
    </source>
</evidence>
<comment type="caution">
    <text evidence="1">The sequence shown here is derived from an EMBL/GenBank/DDBJ whole genome shotgun (WGS) entry which is preliminary data.</text>
</comment>
<sequence length="163" mass="18397">MSGGQGYHSYYNPKVTVKQELVANPYAPMEEGNFSWYHTLPKAPIKEEFEPYHLSEMGGSDFRFLPLPPVEAYSPQSASYEPFADYLNYLIVSGPYMSNNSDTEGNYANTSLIRAYSGSSGSYIDYANHPQFLDPYIQDEYDPMTEFEATFDDPNAIPGDYSP</sequence>
<reference evidence="2" key="1">
    <citation type="journal article" date="2022" name="Mol. Ecol. Resour.">
        <title>The genomes of chicory, endive, great burdock and yacon provide insights into Asteraceae palaeo-polyploidization history and plant inulin production.</title>
        <authorList>
            <person name="Fan W."/>
            <person name="Wang S."/>
            <person name="Wang H."/>
            <person name="Wang A."/>
            <person name="Jiang F."/>
            <person name="Liu H."/>
            <person name="Zhao H."/>
            <person name="Xu D."/>
            <person name="Zhang Y."/>
        </authorList>
    </citation>
    <scope>NUCLEOTIDE SEQUENCE [LARGE SCALE GENOMIC DNA]</scope>
    <source>
        <strain evidence="2">cv. Yunnan</strain>
    </source>
</reference>
<organism evidence="1 2">
    <name type="scientific">Smallanthus sonchifolius</name>
    <dbReference type="NCBI Taxonomy" id="185202"/>
    <lineage>
        <taxon>Eukaryota</taxon>
        <taxon>Viridiplantae</taxon>
        <taxon>Streptophyta</taxon>
        <taxon>Embryophyta</taxon>
        <taxon>Tracheophyta</taxon>
        <taxon>Spermatophyta</taxon>
        <taxon>Magnoliopsida</taxon>
        <taxon>eudicotyledons</taxon>
        <taxon>Gunneridae</taxon>
        <taxon>Pentapetalae</taxon>
        <taxon>asterids</taxon>
        <taxon>campanulids</taxon>
        <taxon>Asterales</taxon>
        <taxon>Asteraceae</taxon>
        <taxon>Asteroideae</taxon>
        <taxon>Heliantheae alliance</taxon>
        <taxon>Millerieae</taxon>
        <taxon>Smallanthus</taxon>
    </lineage>
</organism>
<dbReference type="Proteomes" id="UP001056120">
    <property type="component" value="Linkage Group LG11"/>
</dbReference>